<dbReference type="Proteomes" id="UP001201980">
    <property type="component" value="Unassembled WGS sequence"/>
</dbReference>
<gene>
    <name evidence="1" type="ORF">MKZ38_001177</name>
</gene>
<organism evidence="1 2">
    <name type="scientific">Zalerion maritima</name>
    <dbReference type="NCBI Taxonomy" id="339359"/>
    <lineage>
        <taxon>Eukaryota</taxon>
        <taxon>Fungi</taxon>
        <taxon>Dikarya</taxon>
        <taxon>Ascomycota</taxon>
        <taxon>Pezizomycotina</taxon>
        <taxon>Sordariomycetes</taxon>
        <taxon>Lulworthiomycetidae</taxon>
        <taxon>Lulworthiales</taxon>
        <taxon>Lulworthiaceae</taxon>
        <taxon>Zalerion</taxon>
    </lineage>
</organism>
<evidence type="ECO:0000313" key="1">
    <source>
        <dbReference type="EMBL" id="KAJ2906534.1"/>
    </source>
</evidence>
<dbReference type="EMBL" id="JAKWBI020000012">
    <property type="protein sequence ID" value="KAJ2906534.1"/>
    <property type="molecule type" value="Genomic_DNA"/>
</dbReference>
<protein>
    <submittedName>
        <fullName evidence="1">Uncharacterized protein</fullName>
    </submittedName>
</protein>
<proteinExistence type="predicted"/>
<dbReference type="AlphaFoldDB" id="A0AAD5RZ51"/>
<sequence>MQLELLQFTSQFCFGRSTVTSDGDVYHQIHQNAFDRTIASIFRRVPLILHKQRKEPQGYSGNNGDAEADTKFKNTFEKKKSMYSRLEPLQGLVIPRSHGEAMFNGVKLIMADDIKFQGVDESKQEPPGVTPEGLKARLCTAHRERGNFGPTSF</sequence>
<keyword evidence="2" id="KW-1185">Reference proteome</keyword>
<comment type="caution">
    <text evidence="1">The sequence shown here is derived from an EMBL/GenBank/DDBJ whole genome shotgun (WGS) entry which is preliminary data.</text>
</comment>
<evidence type="ECO:0000313" key="2">
    <source>
        <dbReference type="Proteomes" id="UP001201980"/>
    </source>
</evidence>
<accession>A0AAD5RZ51</accession>
<name>A0AAD5RZ51_9PEZI</name>
<reference evidence="1" key="1">
    <citation type="submission" date="2022-07" db="EMBL/GenBank/DDBJ databases">
        <title>Draft genome sequence of Zalerion maritima ATCC 34329, a (micro)plastics degrading marine fungus.</title>
        <authorList>
            <person name="Paco A."/>
            <person name="Goncalves M.F.M."/>
            <person name="Rocha-Santos T.A.P."/>
            <person name="Alves A."/>
        </authorList>
    </citation>
    <scope>NUCLEOTIDE SEQUENCE</scope>
    <source>
        <strain evidence="1">ATCC 34329</strain>
    </source>
</reference>